<dbReference type="EMBL" id="JAENGY010000562">
    <property type="protein sequence ID" value="KAG6960358.1"/>
    <property type="molecule type" value="Genomic_DNA"/>
</dbReference>
<gene>
    <name evidence="2" type="ORF">JG688_00009630</name>
</gene>
<keyword evidence="3" id="KW-1185">Reference proteome</keyword>
<name>A0A8J5IG45_9STRA</name>
<accession>A0A8J5IG45</accession>
<feature type="region of interest" description="Disordered" evidence="1">
    <location>
        <begin position="1"/>
        <end position="104"/>
    </location>
</feature>
<reference evidence="2" key="1">
    <citation type="submission" date="2021-01" db="EMBL/GenBank/DDBJ databases">
        <title>Phytophthora aleatoria, a newly-described species from Pinus radiata is distinct from Phytophthora cactorum isolates based on comparative genomics.</title>
        <authorList>
            <person name="Mcdougal R."/>
            <person name="Panda P."/>
            <person name="Williams N."/>
            <person name="Studholme D.J."/>
        </authorList>
    </citation>
    <scope>NUCLEOTIDE SEQUENCE</scope>
    <source>
        <strain evidence="2">NZFS 4037</strain>
    </source>
</reference>
<feature type="compositionally biased region" description="Low complexity" evidence="1">
    <location>
        <begin position="24"/>
        <end position="38"/>
    </location>
</feature>
<evidence type="ECO:0000256" key="1">
    <source>
        <dbReference type="SAM" id="MobiDB-lite"/>
    </source>
</evidence>
<dbReference type="Proteomes" id="UP000709295">
    <property type="component" value="Unassembled WGS sequence"/>
</dbReference>
<evidence type="ECO:0008006" key="4">
    <source>
        <dbReference type="Google" id="ProtNLM"/>
    </source>
</evidence>
<comment type="caution">
    <text evidence="2">The sequence shown here is derived from an EMBL/GenBank/DDBJ whole genome shotgun (WGS) entry which is preliminary data.</text>
</comment>
<evidence type="ECO:0000313" key="3">
    <source>
        <dbReference type="Proteomes" id="UP000709295"/>
    </source>
</evidence>
<dbReference type="AlphaFoldDB" id="A0A8J5IG45"/>
<feature type="compositionally biased region" description="Polar residues" evidence="1">
    <location>
        <begin position="39"/>
        <end position="54"/>
    </location>
</feature>
<dbReference type="InterPro" id="IPR002200">
    <property type="entry name" value="Elicitin"/>
</dbReference>
<dbReference type="GO" id="GO:0005576">
    <property type="term" value="C:extracellular region"/>
    <property type="evidence" value="ECO:0007669"/>
    <property type="project" value="InterPro"/>
</dbReference>
<organism evidence="2 3">
    <name type="scientific">Phytophthora aleatoria</name>
    <dbReference type="NCBI Taxonomy" id="2496075"/>
    <lineage>
        <taxon>Eukaryota</taxon>
        <taxon>Sar</taxon>
        <taxon>Stramenopiles</taxon>
        <taxon>Oomycota</taxon>
        <taxon>Peronosporomycetes</taxon>
        <taxon>Peronosporales</taxon>
        <taxon>Peronosporaceae</taxon>
        <taxon>Phytophthora</taxon>
    </lineage>
</organism>
<feature type="compositionally biased region" description="Low complexity" evidence="1">
    <location>
        <begin position="56"/>
        <end position="83"/>
    </location>
</feature>
<protein>
    <recommendedName>
        <fullName evidence="4">Elicitin</fullName>
    </recommendedName>
</protein>
<dbReference type="Pfam" id="PF00964">
    <property type="entry name" value="Elicitin"/>
    <property type="match status" value="1"/>
</dbReference>
<evidence type="ECO:0000313" key="2">
    <source>
        <dbReference type="EMBL" id="KAG6960358.1"/>
    </source>
</evidence>
<dbReference type="SMART" id="SM01187">
    <property type="entry name" value="Elicitin"/>
    <property type="match status" value="1"/>
</dbReference>
<sequence>MEAPISTPVTTTPATIEPVAPIESDSPSTSQSDKSSASAWDTTQSTTAKSSRIIVTSFSSEFSSSGSTSTSSSNSEASEINSSDGGPEEEEDEASIAQPGSDSSTFQSVASAECSKKEVENVYTLYSSCRSAFDLCVSASDYQIFPFQGKHPTQTQIQDMVESDACVAVFIVVIGSNFSACTIGGMPLVSAVETLLKISVDLEQGLEDEAPSADEFQELVAWRYQVDLAKAAGVPFDGSSALYAEFETNLNTALENTTIRVNEDLSPGVVLVEWRTMLLDTVVERASTLLEINAVRGAAPDKTKTARQLVKRGLVRRNWTRVGQRSAKE</sequence>
<proteinExistence type="predicted"/>